<organism evidence="3 4">
    <name type="scientific">Thermoflavimicrobium daqui</name>
    <dbReference type="NCBI Taxonomy" id="2137476"/>
    <lineage>
        <taxon>Bacteria</taxon>
        <taxon>Bacillati</taxon>
        <taxon>Bacillota</taxon>
        <taxon>Bacilli</taxon>
        <taxon>Bacillales</taxon>
        <taxon>Thermoactinomycetaceae</taxon>
        <taxon>Thermoflavimicrobium</taxon>
    </lineage>
</organism>
<dbReference type="Gene3D" id="3.40.50.450">
    <property type="match status" value="1"/>
</dbReference>
<evidence type="ECO:0000256" key="2">
    <source>
        <dbReference type="RuleBase" id="RU363015"/>
    </source>
</evidence>
<dbReference type="SUPFAM" id="SSF102405">
    <property type="entry name" value="MCP/YpsA-like"/>
    <property type="match status" value="1"/>
</dbReference>
<dbReference type="FunFam" id="3.40.50.450:FF:000012">
    <property type="entry name" value="LOG family protein YvdD"/>
    <property type="match status" value="1"/>
</dbReference>
<gene>
    <name evidence="3" type="ORF">DL897_16555</name>
</gene>
<evidence type="ECO:0000256" key="1">
    <source>
        <dbReference type="ARBA" id="ARBA00006763"/>
    </source>
</evidence>
<evidence type="ECO:0000313" key="3">
    <source>
        <dbReference type="EMBL" id="RAL21395.1"/>
    </source>
</evidence>
<dbReference type="NCBIfam" id="TIGR00730">
    <property type="entry name" value="Rossman fold protein, TIGR00730 family"/>
    <property type="match status" value="1"/>
</dbReference>
<keyword evidence="4" id="KW-1185">Reference proteome</keyword>
<dbReference type="EC" id="3.2.2.n1" evidence="2"/>
<dbReference type="RefSeq" id="WP_113660278.1">
    <property type="nucleotide sequence ID" value="NZ_KZ845677.1"/>
</dbReference>
<dbReference type="GO" id="GO:0005829">
    <property type="term" value="C:cytosol"/>
    <property type="evidence" value="ECO:0007669"/>
    <property type="project" value="TreeGrafter"/>
</dbReference>
<dbReference type="Proteomes" id="UP000251213">
    <property type="component" value="Unassembled WGS sequence"/>
</dbReference>
<proteinExistence type="inferred from homology"/>
<sequence length="190" mass="21405">MKRICVFAGSNRGRNQKYTEMAINLGKALAKKEIELVYGGSSIGLMGVVADEVLNHHGKVIGVIPSGLLHGEIVHQNLTELYQVKGMHERKAKMAELSDGFIALPGGYGTFEEIFEVLCWGHLGIHQKPIGLLNIDGYYQPLMQMVHNAIEEEFIPKTHDELFILEEDPERLLEKMNHYVPPADANKWRE</sequence>
<evidence type="ECO:0000313" key="4">
    <source>
        <dbReference type="Proteomes" id="UP000251213"/>
    </source>
</evidence>
<dbReference type="GO" id="GO:0016799">
    <property type="term" value="F:hydrolase activity, hydrolyzing N-glycosyl compounds"/>
    <property type="evidence" value="ECO:0007669"/>
    <property type="project" value="TreeGrafter"/>
</dbReference>
<accession>A0A364K1A7</accession>
<dbReference type="InterPro" id="IPR005269">
    <property type="entry name" value="LOG"/>
</dbReference>
<dbReference type="GO" id="GO:0009691">
    <property type="term" value="P:cytokinin biosynthetic process"/>
    <property type="evidence" value="ECO:0007669"/>
    <property type="project" value="UniProtKB-UniRule"/>
</dbReference>
<dbReference type="AlphaFoldDB" id="A0A364K1A7"/>
<reference evidence="3 4" key="2">
    <citation type="submission" date="2018-06" db="EMBL/GenBank/DDBJ databases">
        <authorList>
            <person name="Zhirakovskaya E."/>
        </authorList>
    </citation>
    <scope>NUCLEOTIDE SEQUENCE [LARGE SCALE GENOMIC DNA]</scope>
    <source>
        <strain evidence="3 4">FBKL4.011</strain>
    </source>
</reference>
<dbReference type="Pfam" id="PF03641">
    <property type="entry name" value="Lysine_decarbox"/>
    <property type="match status" value="1"/>
</dbReference>
<dbReference type="OrthoDB" id="9801098at2"/>
<protein>
    <recommendedName>
        <fullName evidence="2">Cytokinin riboside 5'-monophosphate phosphoribohydrolase</fullName>
        <ecNumber evidence="2">3.2.2.n1</ecNumber>
    </recommendedName>
</protein>
<name>A0A364K1A7_9BACL</name>
<reference evidence="3 4" key="1">
    <citation type="submission" date="2018-06" db="EMBL/GenBank/DDBJ databases">
        <title>Thermoflavimicrobium daqus sp. nov., a thermophilic microbe isolated from Moutai-flavour Daqu.</title>
        <authorList>
            <person name="Wang X."/>
            <person name="Zhou H."/>
        </authorList>
    </citation>
    <scope>NUCLEOTIDE SEQUENCE [LARGE SCALE GENOMIC DNA]</scope>
    <source>
        <strain evidence="3 4">FBKL4.011</strain>
    </source>
</reference>
<dbReference type="PANTHER" id="PTHR31223:SF70">
    <property type="entry name" value="LOG FAMILY PROTEIN YJL055W"/>
    <property type="match status" value="1"/>
</dbReference>
<keyword evidence="2" id="KW-0203">Cytokinin biosynthesis</keyword>
<keyword evidence="2" id="KW-0378">Hydrolase</keyword>
<dbReference type="InterPro" id="IPR031100">
    <property type="entry name" value="LOG_fam"/>
</dbReference>
<comment type="caution">
    <text evidence="3">The sequence shown here is derived from an EMBL/GenBank/DDBJ whole genome shotgun (WGS) entry which is preliminary data.</text>
</comment>
<dbReference type="PANTHER" id="PTHR31223">
    <property type="entry name" value="LOG FAMILY PROTEIN YJL055W"/>
    <property type="match status" value="1"/>
</dbReference>
<comment type="similarity">
    <text evidence="1 2">Belongs to the LOG family.</text>
</comment>
<dbReference type="EMBL" id="QJKK01000015">
    <property type="protein sequence ID" value="RAL21395.1"/>
    <property type="molecule type" value="Genomic_DNA"/>
</dbReference>